<evidence type="ECO:0000313" key="4">
    <source>
        <dbReference type="EMBL" id="KAE9335143.1"/>
    </source>
</evidence>
<keyword evidence="1" id="KW-0732">Signal</keyword>
<proteinExistence type="predicted"/>
<evidence type="ECO:0000313" key="6">
    <source>
        <dbReference type="Proteomes" id="UP000434957"/>
    </source>
</evidence>
<dbReference type="Proteomes" id="UP000429607">
    <property type="component" value="Unassembled WGS sequence"/>
</dbReference>
<evidence type="ECO:0000313" key="7">
    <source>
        <dbReference type="Proteomes" id="UP000435112"/>
    </source>
</evidence>
<dbReference type="EMBL" id="QXFV01000764">
    <property type="protein sequence ID" value="KAE9027208.1"/>
    <property type="molecule type" value="Genomic_DNA"/>
</dbReference>
<accession>A0A6A3MAE5</accession>
<evidence type="ECO:0000313" key="3">
    <source>
        <dbReference type="EMBL" id="KAE9027208.1"/>
    </source>
</evidence>
<sequence>MRSTDGRWRRWCLPAMARVLATCTTPTTPSRILNTSGCCLLKVIGLVIPRERFVDVAYLLRNWILCPR</sequence>
<evidence type="ECO:0000256" key="1">
    <source>
        <dbReference type="SAM" id="SignalP"/>
    </source>
</evidence>
<evidence type="ECO:0008006" key="8">
    <source>
        <dbReference type="Google" id="ProtNLM"/>
    </source>
</evidence>
<feature type="signal peptide" evidence="1">
    <location>
        <begin position="1"/>
        <end position="21"/>
    </location>
</feature>
<dbReference type="EMBL" id="QXFU01000787">
    <property type="protein sequence ID" value="KAE9020618.1"/>
    <property type="molecule type" value="Genomic_DNA"/>
</dbReference>
<reference evidence="5 7" key="1">
    <citation type="submission" date="2018-09" db="EMBL/GenBank/DDBJ databases">
        <title>Genomic investigation of the strawberry pathogen Phytophthora fragariae indicates pathogenicity is determined by transcriptional variation in three key races.</title>
        <authorList>
            <person name="Adams T.M."/>
            <person name="Armitage A.D."/>
            <person name="Sobczyk M.K."/>
            <person name="Bates H.J."/>
            <person name="Dunwell J.M."/>
            <person name="Nellist C.F."/>
            <person name="Harrison R.J."/>
        </authorList>
    </citation>
    <scope>NUCLEOTIDE SEQUENCE [LARGE SCALE GENOMIC DNA]</scope>
    <source>
        <strain evidence="3 5">SCRP249</strain>
        <strain evidence="2 7">SCRP324</strain>
        <strain evidence="4 6">SCRP333</strain>
    </source>
</reference>
<dbReference type="Proteomes" id="UP000434957">
    <property type="component" value="Unassembled WGS sequence"/>
</dbReference>
<name>A0A6A3MAE5_9STRA</name>
<organism evidence="3 5">
    <name type="scientific">Phytophthora rubi</name>
    <dbReference type="NCBI Taxonomy" id="129364"/>
    <lineage>
        <taxon>Eukaryota</taxon>
        <taxon>Sar</taxon>
        <taxon>Stramenopiles</taxon>
        <taxon>Oomycota</taxon>
        <taxon>Peronosporomycetes</taxon>
        <taxon>Peronosporales</taxon>
        <taxon>Peronosporaceae</taxon>
        <taxon>Phytophthora</taxon>
    </lineage>
</organism>
<evidence type="ECO:0000313" key="5">
    <source>
        <dbReference type="Proteomes" id="UP000429607"/>
    </source>
</evidence>
<keyword evidence="6" id="KW-1185">Reference proteome</keyword>
<gene>
    <name evidence="3" type="ORF">PR001_g12022</name>
    <name evidence="2" type="ORF">PR002_g12471</name>
    <name evidence="4" type="ORF">PR003_g13167</name>
</gene>
<feature type="chain" id="PRO_5036165099" description="Secreted protein" evidence="1">
    <location>
        <begin position="22"/>
        <end position="68"/>
    </location>
</feature>
<dbReference type="AlphaFoldDB" id="A0A6A3MAE5"/>
<evidence type="ECO:0000313" key="2">
    <source>
        <dbReference type="EMBL" id="KAE9020618.1"/>
    </source>
</evidence>
<protein>
    <recommendedName>
        <fullName evidence="8">Secreted protein</fullName>
    </recommendedName>
</protein>
<dbReference type="EMBL" id="QXFT01000822">
    <property type="protein sequence ID" value="KAE9335143.1"/>
    <property type="molecule type" value="Genomic_DNA"/>
</dbReference>
<comment type="caution">
    <text evidence="3">The sequence shown here is derived from an EMBL/GenBank/DDBJ whole genome shotgun (WGS) entry which is preliminary data.</text>
</comment>
<dbReference type="Proteomes" id="UP000435112">
    <property type="component" value="Unassembled WGS sequence"/>
</dbReference>